<dbReference type="AlphaFoldDB" id="A0A0F9R9H8"/>
<comment type="caution">
    <text evidence="1">The sequence shown here is derived from an EMBL/GenBank/DDBJ whole genome shotgun (WGS) entry which is preliminary data.</text>
</comment>
<evidence type="ECO:0000313" key="1">
    <source>
        <dbReference type="EMBL" id="KKN51489.1"/>
    </source>
</evidence>
<organism evidence="1">
    <name type="scientific">marine sediment metagenome</name>
    <dbReference type="NCBI Taxonomy" id="412755"/>
    <lineage>
        <taxon>unclassified sequences</taxon>
        <taxon>metagenomes</taxon>
        <taxon>ecological metagenomes</taxon>
    </lineage>
</organism>
<protein>
    <submittedName>
        <fullName evidence="1">Uncharacterized protein</fullName>
    </submittedName>
</protein>
<gene>
    <name evidence="1" type="ORF">LCGC14_0622300</name>
</gene>
<sequence>MSLLSVRQEFITKSGRYDLATTTVVDHDTDAGADFYINGGIIDLDLEVDVSAATGWYQEALVPGDFSTTFQRARTIKQVWIEETDGERYQLGFKNYDVLVATYPALDGTTQGNPDIWANNVIHRDPVNSASGSAANLKGIIWMPPVLTGSSVVQGSDSLYYKCILAHTSTADTTPITGGSYTTYWEATTEATGDAHVVDTSYTTVNLLVYALWHSKVLSSNTDENYWTINYETIAVLAALRHLESYYRNTQGWNDYNNKIQPMLIGIDRDVAEAATADTMEMKG</sequence>
<name>A0A0F9R9H8_9ZZZZ</name>
<accession>A0A0F9R9H8</accession>
<reference evidence="1" key="1">
    <citation type="journal article" date="2015" name="Nature">
        <title>Complex archaea that bridge the gap between prokaryotes and eukaryotes.</title>
        <authorList>
            <person name="Spang A."/>
            <person name="Saw J.H."/>
            <person name="Jorgensen S.L."/>
            <person name="Zaremba-Niedzwiedzka K."/>
            <person name="Martijn J."/>
            <person name="Lind A.E."/>
            <person name="van Eijk R."/>
            <person name="Schleper C."/>
            <person name="Guy L."/>
            <person name="Ettema T.J."/>
        </authorList>
    </citation>
    <scope>NUCLEOTIDE SEQUENCE</scope>
</reference>
<proteinExistence type="predicted"/>
<dbReference type="EMBL" id="LAZR01001062">
    <property type="protein sequence ID" value="KKN51489.1"/>
    <property type="molecule type" value="Genomic_DNA"/>
</dbReference>